<evidence type="ECO:0000313" key="3">
    <source>
        <dbReference type="Proteomes" id="UP001370490"/>
    </source>
</evidence>
<feature type="domain" description="Alpha 1,4-glycosyltransferase" evidence="1">
    <location>
        <begin position="127"/>
        <end position="207"/>
    </location>
</feature>
<evidence type="ECO:0000259" key="1">
    <source>
        <dbReference type="Pfam" id="PF04572"/>
    </source>
</evidence>
<dbReference type="InterPro" id="IPR029044">
    <property type="entry name" value="Nucleotide-diphossugar_trans"/>
</dbReference>
<dbReference type="InterPro" id="IPR044789">
    <property type="entry name" value="Put_A1-4-GlycosylTfrase_plant"/>
</dbReference>
<comment type="caution">
    <text evidence="2">The sequence shown here is derived from an EMBL/GenBank/DDBJ whole genome shotgun (WGS) entry which is preliminary data.</text>
</comment>
<proteinExistence type="predicted"/>
<dbReference type="PANTHER" id="PTHR46781:SF5">
    <property type="entry name" value="ALPHA 1,4-GLYCOSYLTRANSFERASE FAMILY PROTEIN"/>
    <property type="match status" value="1"/>
</dbReference>
<sequence>MRKNRRLLKILKSKPSSSRAFSARVKEFFNGSSSNSSKCKVSEGFKILRPFYELGFRVIAISPDFDFIFKNTLAKSRFDILKKGNVEPGEVSIVIKSFGSLRNVIGARTMDLESGNWSRLNNAVMVFDEKHPLLYKFIEEFALTFDGNKWGHNGPYLVSRVVARVSGRPGFNFTVLAPSAFYLVDRRSVPGQTRKLKIEEESIISHILSIINHILKDSCVFCNSSAVAKLWV</sequence>
<reference evidence="2 3" key="1">
    <citation type="submission" date="2023-12" db="EMBL/GenBank/DDBJ databases">
        <title>A high-quality genome assembly for Dillenia turbinata (Dilleniales).</title>
        <authorList>
            <person name="Chanderbali A."/>
        </authorList>
    </citation>
    <scope>NUCLEOTIDE SEQUENCE [LARGE SCALE GENOMIC DNA]</scope>
    <source>
        <strain evidence="2">LSX21</strain>
        <tissue evidence="2">Leaf</tissue>
    </source>
</reference>
<dbReference type="AlphaFoldDB" id="A0AAN8VIB2"/>
<keyword evidence="3" id="KW-1185">Reference proteome</keyword>
<dbReference type="Pfam" id="PF04572">
    <property type="entry name" value="Gb3_synth"/>
    <property type="match status" value="1"/>
</dbReference>
<protein>
    <submittedName>
        <fullName evidence="2">Alpha 1,4-glycosyltransferase domain</fullName>
    </submittedName>
</protein>
<dbReference type="PANTHER" id="PTHR46781">
    <property type="entry name" value="ALPHA 1,4-GLYCOSYLTRANSFERASE FAMILY PROTEIN"/>
    <property type="match status" value="1"/>
</dbReference>
<dbReference type="Proteomes" id="UP001370490">
    <property type="component" value="Unassembled WGS sequence"/>
</dbReference>
<dbReference type="Gene3D" id="3.90.550.20">
    <property type="match status" value="1"/>
</dbReference>
<gene>
    <name evidence="2" type="ORF">RJ641_004405</name>
</gene>
<organism evidence="2 3">
    <name type="scientific">Dillenia turbinata</name>
    <dbReference type="NCBI Taxonomy" id="194707"/>
    <lineage>
        <taxon>Eukaryota</taxon>
        <taxon>Viridiplantae</taxon>
        <taxon>Streptophyta</taxon>
        <taxon>Embryophyta</taxon>
        <taxon>Tracheophyta</taxon>
        <taxon>Spermatophyta</taxon>
        <taxon>Magnoliopsida</taxon>
        <taxon>eudicotyledons</taxon>
        <taxon>Gunneridae</taxon>
        <taxon>Pentapetalae</taxon>
        <taxon>Dilleniales</taxon>
        <taxon>Dilleniaceae</taxon>
        <taxon>Dillenia</taxon>
    </lineage>
</organism>
<evidence type="ECO:0000313" key="2">
    <source>
        <dbReference type="EMBL" id="KAK6930311.1"/>
    </source>
</evidence>
<name>A0AAN8VIB2_9MAGN</name>
<dbReference type="EMBL" id="JBAMMX010000012">
    <property type="protein sequence ID" value="KAK6930311.1"/>
    <property type="molecule type" value="Genomic_DNA"/>
</dbReference>
<dbReference type="InterPro" id="IPR007652">
    <property type="entry name" value="A1-4-GlycosylTfrase_dom"/>
</dbReference>
<dbReference type="SUPFAM" id="SSF53448">
    <property type="entry name" value="Nucleotide-diphospho-sugar transferases"/>
    <property type="match status" value="1"/>
</dbReference>
<accession>A0AAN8VIB2</accession>